<dbReference type="SUPFAM" id="SSF52096">
    <property type="entry name" value="ClpP/crotonase"/>
    <property type="match status" value="1"/>
</dbReference>
<dbReference type="InterPro" id="IPR005151">
    <property type="entry name" value="Tail-specific_protease"/>
</dbReference>
<dbReference type="GO" id="GO:0008236">
    <property type="term" value="F:serine-type peptidase activity"/>
    <property type="evidence" value="ECO:0007669"/>
    <property type="project" value="InterPro"/>
</dbReference>
<keyword evidence="1" id="KW-0732">Signal</keyword>
<feature type="signal peptide" evidence="1">
    <location>
        <begin position="1"/>
        <end position="18"/>
    </location>
</feature>
<organism evidence="3 4">
    <name type="scientific">Sphingobacterium lactis</name>
    <dbReference type="NCBI Taxonomy" id="797291"/>
    <lineage>
        <taxon>Bacteria</taxon>
        <taxon>Pseudomonadati</taxon>
        <taxon>Bacteroidota</taxon>
        <taxon>Sphingobacteriia</taxon>
        <taxon>Sphingobacteriales</taxon>
        <taxon>Sphingobacteriaceae</taxon>
        <taxon>Sphingobacterium</taxon>
    </lineage>
</organism>
<sequence>MKNILFLIMLCLVQVAQAQQSPQLEYIKIWNFLKYYHPDLASSKVDADSLFLAHIESPDLAINSTVAVLTAELKTVPGTNPQATDKQEVLTKNQNFDWYLHHPALLKKYKQKLSSIYRNRHRDTAHFYVPSLSYTQDIPNERNYKIKKDENPPLGLRLLTLAKIKGAIDYLYPHKYLMAVDAEAQFDQLVHAAMACTNRLEFDRILAKAVSSMEDSHAFRFQEQLSSRRDIFNSGYYAPFGFHVTPDALLITAIIDSARCAEAQIRVGDRIQQINGMAISQVLNEKKSLLSVSNINGLHHHLADYQQNLIWPDSKPQKQLHIQQEGTSDLRIAHVSFLNPRDTLEAKKIIAYIRQTKQQGQPASIFNDRYAYFKIDETFTMIDDVQDDLVDKHMQAILDTAAKKEAIIFDMRGYPDWGGFVYHYIYGFFGPRKNYFARYYQQNLANIGTFHYQDAAESYFPALTEKQSKHYPGKVFILVNAETLSASEWNTMNLQHIFPQAVTVGEQTAGADGDIKKLMLPLGYSLVFTGNAVYYPNGQQTQKTGIRIDRHVQRSDRDIIQGRDVALEIVTQELMR</sequence>
<keyword evidence="3" id="KW-0378">Hydrolase</keyword>
<protein>
    <submittedName>
        <fullName evidence="3">C-terminal processing protease CtpA/Prc, contains a PDZ domain</fullName>
    </submittedName>
</protein>
<name>A0A1H5XVE3_9SPHI</name>
<evidence type="ECO:0000256" key="1">
    <source>
        <dbReference type="SAM" id="SignalP"/>
    </source>
</evidence>
<dbReference type="AlphaFoldDB" id="A0A1H5XVE3"/>
<accession>A0A1H5XVE3</accession>
<evidence type="ECO:0000313" key="4">
    <source>
        <dbReference type="Proteomes" id="UP000236731"/>
    </source>
</evidence>
<dbReference type="PANTHER" id="PTHR32060:SF22">
    <property type="entry name" value="CARBOXYL-TERMINAL-PROCESSING PEPTIDASE 3, CHLOROPLASTIC"/>
    <property type="match status" value="1"/>
</dbReference>
<evidence type="ECO:0000259" key="2">
    <source>
        <dbReference type="Pfam" id="PF03572"/>
    </source>
</evidence>
<dbReference type="GO" id="GO:0004175">
    <property type="term" value="F:endopeptidase activity"/>
    <property type="evidence" value="ECO:0007669"/>
    <property type="project" value="TreeGrafter"/>
</dbReference>
<dbReference type="GO" id="GO:0006508">
    <property type="term" value="P:proteolysis"/>
    <property type="evidence" value="ECO:0007669"/>
    <property type="project" value="UniProtKB-KW"/>
</dbReference>
<dbReference type="PANTHER" id="PTHR32060">
    <property type="entry name" value="TAIL-SPECIFIC PROTEASE"/>
    <property type="match status" value="1"/>
</dbReference>
<evidence type="ECO:0000313" key="3">
    <source>
        <dbReference type="EMBL" id="SEG15724.1"/>
    </source>
</evidence>
<reference evidence="4" key="1">
    <citation type="submission" date="2016-10" db="EMBL/GenBank/DDBJ databases">
        <authorList>
            <person name="Varghese N."/>
            <person name="Submissions S."/>
        </authorList>
    </citation>
    <scope>NUCLEOTIDE SEQUENCE [LARGE SCALE GENOMIC DNA]</scope>
    <source>
        <strain evidence="4">DSM 22361</strain>
    </source>
</reference>
<feature type="domain" description="Tail specific protease" evidence="2">
    <location>
        <begin position="391"/>
        <end position="551"/>
    </location>
</feature>
<proteinExistence type="predicted"/>
<dbReference type="Proteomes" id="UP000236731">
    <property type="component" value="Unassembled WGS sequence"/>
</dbReference>
<keyword evidence="3" id="KW-0645">Protease</keyword>
<keyword evidence="4" id="KW-1185">Reference proteome</keyword>
<dbReference type="InterPro" id="IPR029045">
    <property type="entry name" value="ClpP/crotonase-like_dom_sf"/>
</dbReference>
<dbReference type="EMBL" id="FNUT01000005">
    <property type="protein sequence ID" value="SEG15724.1"/>
    <property type="molecule type" value="Genomic_DNA"/>
</dbReference>
<dbReference type="OrthoDB" id="5379939at2"/>
<feature type="chain" id="PRO_5009289879" evidence="1">
    <location>
        <begin position="19"/>
        <end position="576"/>
    </location>
</feature>
<dbReference type="Gene3D" id="3.90.226.10">
    <property type="entry name" value="2-enoyl-CoA Hydratase, Chain A, domain 1"/>
    <property type="match status" value="1"/>
</dbReference>
<dbReference type="RefSeq" id="WP_103906051.1">
    <property type="nucleotide sequence ID" value="NZ_CP049246.1"/>
</dbReference>
<gene>
    <name evidence="3" type="ORF">SAMN05421877_105136</name>
</gene>
<dbReference type="Pfam" id="PF03572">
    <property type="entry name" value="Peptidase_S41"/>
    <property type="match status" value="1"/>
</dbReference>